<accession>A0A5S5DJU6</accession>
<dbReference type="EMBL" id="VNHX01000007">
    <property type="protein sequence ID" value="TYP96230.1"/>
    <property type="molecule type" value="Genomic_DNA"/>
</dbReference>
<name>A0A5S5DJU6_9SPHI</name>
<dbReference type="InterPro" id="IPR000595">
    <property type="entry name" value="cNMP-bd_dom"/>
</dbReference>
<dbReference type="Pfam" id="PF00027">
    <property type="entry name" value="cNMP_binding"/>
    <property type="match status" value="1"/>
</dbReference>
<dbReference type="CDD" id="cd00038">
    <property type="entry name" value="CAP_ED"/>
    <property type="match status" value="1"/>
</dbReference>
<evidence type="ECO:0000259" key="1">
    <source>
        <dbReference type="PROSITE" id="PS50042"/>
    </source>
</evidence>
<organism evidence="2 3">
    <name type="scientific">Sphingobacterium allocomposti</name>
    <dbReference type="NCBI Taxonomy" id="415956"/>
    <lineage>
        <taxon>Bacteria</taxon>
        <taxon>Pseudomonadati</taxon>
        <taxon>Bacteroidota</taxon>
        <taxon>Sphingobacteriia</taxon>
        <taxon>Sphingobacteriales</taxon>
        <taxon>Sphingobacteriaceae</taxon>
        <taxon>Sphingobacterium</taxon>
    </lineage>
</organism>
<dbReference type="InterPro" id="IPR014710">
    <property type="entry name" value="RmlC-like_jellyroll"/>
</dbReference>
<keyword evidence="3" id="KW-1185">Reference proteome</keyword>
<sequence>MEHISRHIRLTEEDVVLFDTFWTTKTLRKGEYLLRNGEVCRTDNYVISGTLKAFYINADSGDEEILYFAIDDWWATDIDSFRKQKPSIYNIQALERTELLQINFHAFQRMLEQMPKLERYFRIILEGYLGTLQRRLVFNNVYDAEYRYLDFVRTYPEMAAKIPQYLIASYLGISAEFLSRIRRKNNLH</sequence>
<dbReference type="SUPFAM" id="SSF51206">
    <property type="entry name" value="cAMP-binding domain-like"/>
    <property type="match status" value="1"/>
</dbReference>
<protein>
    <submittedName>
        <fullName evidence="2">CRP-like cAMP-binding protein</fullName>
    </submittedName>
</protein>
<gene>
    <name evidence="2" type="ORF">BC792_107129</name>
</gene>
<evidence type="ECO:0000313" key="2">
    <source>
        <dbReference type="EMBL" id="TYP96230.1"/>
    </source>
</evidence>
<comment type="caution">
    <text evidence="2">The sequence shown here is derived from an EMBL/GenBank/DDBJ whole genome shotgun (WGS) entry which is preliminary data.</text>
</comment>
<reference evidence="2 3" key="1">
    <citation type="submission" date="2019-07" db="EMBL/GenBank/DDBJ databases">
        <title>Genomic Encyclopedia of Archaeal and Bacterial Type Strains, Phase II (KMG-II): from individual species to whole genera.</title>
        <authorList>
            <person name="Goeker M."/>
        </authorList>
    </citation>
    <scope>NUCLEOTIDE SEQUENCE [LARGE SCALE GENOMIC DNA]</scope>
    <source>
        <strain evidence="2 3">DSM 18850</strain>
    </source>
</reference>
<dbReference type="RefSeq" id="WP_211357490.1">
    <property type="nucleotide sequence ID" value="NZ_VNHX01000007.1"/>
</dbReference>
<feature type="domain" description="Cyclic nucleotide-binding" evidence="1">
    <location>
        <begin position="1"/>
        <end position="111"/>
    </location>
</feature>
<dbReference type="PROSITE" id="PS50042">
    <property type="entry name" value="CNMP_BINDING_3"/>
    <property type="match status" value="1"/>
</dbReference>
<dbReference type="Proteomes" id="UP000325105">
    <property type="component" value="Unassembled WGS sequence"/>
</dbReference>
<dbReference type="AlphaFoldDB" id="A0A5S5DJU6"/>
<proteinExistence type="predicted"/>
<dbReference type="InterPro" id="IPR018490">
    <property type="entry name" value="cNMP-bd_dom_sf"/>
</dbReference>
<dbReference type="Gene3D" id="2.60.120.10">
    <property type="entry name" value="Jelly Rolls"/>
    <property type="match status" value="1"/>
</dbReference>
<evidence type="ECO:0000313" key="3">
    <source>
        <dbReference type="Proteomes" id="UP000325105"/>
    </source>
</evidence>